<dbReference type="EMBL" id="HBIR01004982">
    <property type="protein sequence ID" value="CAE0526612.1"/>
    <property type="molecule type" value="Transcribed_RNA"/>
</dbReference>
<gene>
    <name evidence="2" type="ORF">EHUX00137_LOCUS3451</name>
</gene>
<feature type="region of interest" description="Disordered" evidence="1">
    <location>
        <begin position="1"/>
        <end position="101"/>
    </location>
</feature>
<name>A0A7S3RJP4_EMIHU</name>
<dbReference type="AlphaFoldDB" id="A0A7S3RJP4"/>
<organism evidence="2">
    <name type="scientific">Emiliania huxleyi</name>
    <name type="common">Coccolithophore</name>
    <name type="synonym">Pontosphaera huxleyi</name>
    <dbReference type="NCBI Taxonomy" id="2903"/>
    <lineage>
        <taxon>Eukaryota</taxon>
        <taxon>Haptista</taxon>
        <taxon>Haptophyta</taxon>
        <taxon>Prymnesiophyceae</taxon>
        <taxon>Isochrysidales</taxon>
        <taxon>Noelaerhabdaceae</taxon>
        <taxon>Emiliania</taxon>
    </lineage>
</organism>
<protein>
    <submittedName>
        <fullName evidence="2">Uncharacterized protein</fullName>
    </submittedName>
</protein>
<feature type="compositionally biased region" description="Basic and acidic residues" evidence="1">
    <location>
        <begin position="1"/>
        <end position="12"/>
    </location>
</feature>
<proteinExistence type="predicted"/>
<accession>A0A7S3RJP4</accession>
<evidence type="ECO:0000313" key="2">
    <source>
        <dbReference type="EMBL" id="CAE0526612.1"/>
    </source>
</evidence>
<reference evidence="2" key="1">
    <citation type="submission" date="2021-01" db="EMBL/GenBank/DDBJ databases">
        <authorList>
            <person name="Corre E."/>
            <person name="Pelletier E."/>
            <person name="Niang G."/>
            <person name="Scheremetjew M."/>
            <person name="Finn R."/>
            <person name="Kale V."/>
            <person name="Holt S."/>
            <person name="Cochrane G."/>
            <person name="Meng A."/>
            <person name="Brown T."/>
            <person name="Cohen L."/>
        </authorList>
    </citation>
    <scope>NUCLEOTIDE SEQUENCE</scope>
    <source>
        <strain evidence="2">379</strain>
    </source>
</reference>
<evidence type="ECO:0000256" key="1">
    <source>
        <dbReference type="SAM" id="MobiDB-lite"/>
    </source>
</evidence>
<feature type="compositionally biased region" description="Low complexity" evidence="1">
    <location>
        <begin position="88"/>
        <end position="101"/>
    </location>
</feature>
<sequence>MRDRGGERKSESDSQLGASRPPSSRRPRVSGARRPTRPSPSTTESATDGVPLNTLAANFLQQVGEDPLSHRASKASRVTPPASPPLSSPSSPGSADASSSTPCACRALLSAVAGEGYTFVDTDPERDEQAIWDVGALADMPDEAVSEFLAVADGFFVSSKAWPD</sequence>